<keyword evidence="2" id="KW-1185">Reference proteome</keyword>
<name>A0AAW2FPF7_9HYME</name>
<proteinExistence type="predicted"/>
<organism evidence="1 2">
    <name type="scientific">Cardiocondyla obscurior</name>
    <dbReference type="NCBI Taxonomy" id="286306"/>
    <lineage>
        <taxon>Eukaryota</taxon>
        <taxon>Metazoa</taxon>
        <taxon>Ecdysozoa</taxon>
        <taxon>Arthropoda</taxon>
        <taxon>Hexapoda</taxon>
        <taxon>Insecta</taxon>
        <taxon>Pterygota</taxon>
        <taxon>Neoptera</taxon>
        <taxon>Endopterygota</taxon>
        <taxon>Hymenoptera</taxon>
        <taxon>Apocrita</taxon>
        <taxon>Aculeata</taxon>
        <taxon>Formicoidea</taxon>
        <taxon>Formicidae</taxon>
        <taxon>Myrmicinae</taxon>
        <taxon>Cardiocondyla</taxon>
    </lineage>
</organism>
<dbReference type="AlphaFoldDB" id="A0AAW2FPF7"/>
<evidence type="ECO:0000313" key="1">
    <source>
        <dbReference type="EMBL" id="KAL0117819.1"/>
    </source>
</evidence>
<sequence>MTCINEAAFKSPPSWFLYRLVRFVSLAASLGESPRSRVTKGNLDLRLLKASGELMPWKRKRFNIVFREGWLSHLAGALPASLSINRRDHRRNSHVC</sequence>
<reference evidence="1 2" key="1">
    <citation type="submission" date="2023-03" db="EMBL/GenBank/DDBJ databases">
        <title>High recombination rates correlate with genetic variation in Cardiocondyla obscurior ants.</title>
        <authorList>
            <person name="Errbii M."/>
        </authorList>
    </citation>
    <scope>NUCLEOTIDE SEQUENCE [LARGE SCALE GENOMIC DNA]</scope>
    <source>
        <strain evidence="1">Alpha-2009</strain>
        <tissue evidence="1">Whole body</tissue>
    </source>
</reference>
<evidence type="ECO:0000313" key="2">
    <source>
        <dbReference type="Proteomes" id="UP001430953"/>
    </source>
</evidence>
<accession>A0AAW2FPF7</accession>
<protein>
    <submittedName>
        <fullName evidence="1">Uncharacterized protein</fullName>
    </submittedName>
</protein>
<gene>
    <name evidence="1" type="ORF">PUN28_008898</name>
</gene>
<dbReference type="Proteomes" id="UP001430953">
    <property type="component" value="Unassembled WGS sequence"/>
</dbReference>
<dbReference type="EMBL" id="JADYXP020000008">
    <property type="protein sequence ID" value="KAL0117819.1"/>
    <property type="molecule type" value="Genomic_DNA"/>
</dbReference>
<comment type="caution">
    <text evidence="1">The sequence shown here is derived from an EMBL/GenBank/DDBJ whole genome shotgun (WGS) entry which is preliminary data.</text>
</comment>